<feature type="transmembrane region" description="Helical" evidence="1">
    <location>
        <begin position="189"/>
        <end position="209"/>
    </location>
</feature>
<feature type="transmembrane region" description="Helical" evidence="1">
    <location>
        <begin position="387"/>
        <end position="409"/>
    </location>
</feature>
<dbReference type="Proteomes" id="UP000609849">
    <property type="component" value="Unassembled WGS sequence"/>
</dbReference>
<keyword evidence="1" id="KW-0812">Transmembrane</keyword>
<keyword evidence="1" id="KW-0472">Membrane</keyword>
<reference evidence="2 3" key="1">
    <citation type="submission" date="2020-08" db="EMBL/GenBank/DDBJ databases">
        <authorList>
            <person name="Liu C."/>
            <person name="Sun Q."/>
        </authorList>
    </citation>
    <scope>NUCLEOTIDE SEQUENCE [LARGE SCALE GENOMIC DNA]</scope>
    <source>
        <strain evidence="2 3">NSJ-18</strain>
    </source>
</reference>
<feature type="transmembrane region" description="Helical" evidence="1">
    <location>
        <begin position="155"/>
        <end position="177"/>
    </location>
</feature>
<protein>
    <submittedName>
        <fullName evidence="2">Zinc ribbon domain-containing protein</fullName>
    </submittedName>
</protein>
<organism evidence="2 3">
    <name type="scientific">Romboutsia faecis</name>
    <dbReference type="NCBI Taxonomy" id="2764597"/>
    <lineage>
        <taxon>Bacteria</taxon>
        <taxon>Bacillati</taxon>
        <taxon>Bacillota</taxon>
        <taxon>Clostridia</taxon>
        <taxon>Peptostreptococcales</taxon>
        <taxon>Peptostreptococcaceae</taxon>
        <taxon>Romboutsia</taxon>
    </lineage>
</organism>
<gene>
    <name evidence="2" type="ORF">H8923_02005</name>
</gene>
<dbReference type="RefSeq" id="WP_153925341.1">
    <property type="nucleotide sequence ID" value="NZ_JACRWE010000001.1"/>
</dbReference>
<dbReference type="EMBL" id="JACRWE010000001">
    <property type="protein sequence ID" value="MBC5995523.1"/>
    <property type="molecule type" value="Genomic_DNA"/>
</dbReference>
<proteinExistence type="predicted"/>
<sequence length="456" mass="50721">MDNIDFNNVNDKYSNYSKVNGTMSRQIKSKELTLRKVKAEKCSNCDNKVEDNDIYCKSCGFNLEEIYNTDKSYARVEKWDYKDVISYLNMPKTFITSLVAIIILFIISTILKGTVSSYIPDIADVINTIHILLSLNLGSLSVYSSTTMGWGGLELNLGIIILAVLPIVSITVSNLIFNKKFTKNSQSALRNSLGVGVTYGLILGVLALFSKTKMSYSYDMMQYGYIVQFSFGSLGMILKGFIIGFLSTYILLYKKEYENENMYLGILKRAINMLLIGYVLTFVILCILTMADRSYLYNLGISNYVNQVGIGVGLSQLAAYIWSFGNFIPVTIGSQGLSLFNLIGSDLYLTTTLMLVAMFFLSALVIIVFSCKLEMKYGKSEEGIKPILLLSGFYSILVGVLSILTTATLGSSVDIFSLSNYNTPLTMGFGIVSSVLISFIYSFFISLLGYKLNIFN</sequence>
<keyword evidence="3" id="KW-1185">Reference proteome</keyword>
<accession>A0ABR7JKR4</accession>
<feature type="transmembrane region" description="Helical" evidence="1">
    <location>
        <begin position="125"/>
        <end position="143"/>
    </location>
</feature>
<feature type="transmembrane region" description="Helical" evidence="1">
    <location>
        <begin position="347"/>
        <end position="367"/>
    </location>
</feature>
<feature type="transmembrane region" description="Helical" evidence="1">
    <location>
        <begin position="429"/>
        <end position="450"/>
    </location>
</feature>
<name>A0ABR7JKR4_9FIRM</name>
<feature type="transmembrane region" description="Helical" evidence="1">
    <location>
        <begin position="94"/>
        <end position="113"/>
    </location>
</feature>
<evidence type="ECO:0000256" key="1">
    <source>
        <dbReference type="SAM" id="Phobius"/>
    </source>
</evidence>
<comment type="caution">
    <text evidence="2">The sequence shown here is derived from an EMBL/GenBank/DDBJ whole genome shotgun (WGS) entry which is preliminary data.</text>
</comment>
<feature type="transmembrane region" description="Helical" evidence="1">
    <location>
        <begin position="273"/>
        <end position="291"/>
    </location>
</feature>
<evidence type="ECO:0000313" key="3">
    <source>
        <dbReference type="Proteomes" id="UP000609849"/>
    </source>
</evidence>
<evidence type="ECO:0000313" key="2">
    <source>
        <dbReference type="EMBL" id="MBC5995523.1"/>
    </source>
</evidence>
<keyword evidence="1" id="KW-1133">Transmembrane helix</keyword>
<feature type="transmembrane region" description="Helical" evidence="1">
    <location>
        <begin position="229"/>
        <end position="252"/>
    </location>
</feature>